<dbReference type="Proteomes" id="UP000008068">
    <property type="component" value="Unassembled WGS sequence"/>
</dbReference>
<dbReference type="GO" id="GO:0016925">
    <property type="term" value="P:protein sumoylation"/>
    <property type="evidence" value="ECO:0007669"/>
    <property type="project" value="TreeGrafter"/>
</dbReference>
<dbReference type="PANTHER" id="PTHR10782">
    <property type="entry name" value="ZINC FINGER MIZ DOMAIN-CONTAINING PROTEIN"/>
    <property type="match status" value="1"/>
</dbReference>
<feature type="region of interest" description="Disordered" evidence="1">
    <location>
        <begin position="833"/>
        <end position="874"/>
    </location>
</feature>
<dbReference type="PANTHER" id="PTHR10782:SF4">
    <property type="entry name" value="TONALLI, ISOFORM E"/>
    <property type="match status" value="1"/>
</dbReference>
<dbReference type="eggNOG" id="KOG2169">
    <property type="taxonomic scope" value="Eukaryota"/>
</dbReference>
<feature type="compositionally biased region" description="Basic residues" evidence="1">
    <location>
        <begin position="108"/>
        <end position="120"/>
    </location>
</feature>
<accession>G0NG11</accession>
<feature type="domain" description="ZMIZ1 N-terminal" evidence="2">
    <location>
        <begin position="11"/>
        <end position="108"/>
    </location>
</feature>
<gene>
    <name evidence="3" type="primary">Cbn-miz-1</name>
    <name evidence="3" type="ORF">CAEBREN_22341</name>
</gene>
<name>G0NG11_CAEBE</name>
<dbReference type="InParanoid" id="G0NG11"/>
<dbReference type="GO" id="GO:0000785">
    <property type="term" value="C:chromatin"/>
    <property type="evidence" value="ECO:0007669"/>
    <property type="project" value="TreeGrafter"/>
</dbReference>
<evidence type="ECO:0000313" key="3">
    <source>
        <dbReference type="EMBL" id="EGT59891.1"/>
    </source>
</evidence>
<evidence type="ECO:0000259" key="2">
    <source>
        <dbReference type="Pfam" id="PF18028"/>
    </source>
</evidence>
<protein>
    <submittedName>
        <fullName evidence="3">CBN-MIZ-1 protein</fullName>
    </submittedName>
</protein>
<dbReference type="HOGENOM" id="CLU_016067_0_0_1"/>
<dbReference type="GO" id="GO:0006357">
    <property type="term" value="P:regulation of transcription by RNA polymerase II"/>
    <property type="evidence" value="ECO:0007669"/>
    <property type="project" value="TreeGrafter"/>
</dbReference>
<sequence length="874" mass="96342">MADSTFAEHVATTNIRLASLRANLIEASTFPEACSELTKWCQDQRAFTAHFEDNLMLALEAAMEYGTRENYDYMLTHGLVGACFTHRKHLSKIAANRISRWYEQMRRLKKNGGKRKRAPPKPKEPLLTSIPPNGSLPGLTSPTSSCPLMPPPPLSSTPGAPQQQQSTAENNNFMFSPTNSDGFSYLKQKSFRSIFKKSLDSKTTNYKTSGSMWAHNGIPMSQPGSSAGHMPPPGAGAMPAVAPYPGQMNPPGMNPAMTGYPGGQMQLPYGQLEGNQHMYDQRMAAANRAAAVAAAQAQAAGRPPQGMIPDYTQMPMGQNPGANGMMRMPVQYPPGHPQMAQHPQMQYGQMMRAPPVSVYGQMAHGQPYAVTAHPNPAQPQRPIIHPEVQPLYENTVGLHIERDLISEGPILSGSNGIEVPITPDSYEFLRTNHTSEVLLSVWSPHKGANDQEVRFEVFVNGKHVMSDQSPLKSCGIKQHLIAGTNHIQFGYNSMTQLHNYACEFVTKRTMAELRRMCLHRRQAEAGQLGLNQRAAYAAQASKRQAGFIPISLNCSLNKKRMFTPARHHDCKKVCFDLASLISQNKSKTRYYCQPCNVYFKFEDINIDYFLLNAVTSIPLGINEIIVDKNSQVRPGEHEDTKPKRGKKKAADNSDNGGGAHTMKRIKSETMVKQEPGVFPDMHGRNIPFSPMPMPGSVPPDWTRLQSPSFSMQSPNKIQLGSTAPGTPAVVFQNPASAGSMLNMSSPRQTMMPGYPHGMHPMMPPHEIPPMRSGSAPYTPESVKMDKNDELLMNIDGLFISNSQNVVEIDQLMIRYMDGTKDTVFEDSLIYELPTSPKQQDGPHTMMAPGSTSSSNASTFTPPFDDIHLGNRPSH</sequence>
<dbReference type="EMBL" id="GL379878">
    <property type="protein sequence ID" value="EGT59891.1"/>
    <property type="molecule type" value="Genomic_DNA"/>
</dbReference>
<dbReference type="InterPro" id="IPR013083">
    <property type="entry name" value="Znf_RING/FYVE/PHD"/>
</dbReference>
<evidence type="ECO:0000313" key="4">
    <source>
        <dbReference type="Proteomes" id="UP000008068"/>
    </source>
</evidence>
<dbReference type="GO" id="GO:0003712">
    <property type="term" value="F:transcription coregulator activity"/>
    <property type="evidence" value="ECO:0007669"/>
    <property type="project" value="TreeGrafter"/>
</dbReference>
<reference evidence="4" key="1">
    <citation type="submission" date="2011-07" db="EMBL/GenBank/DDBJ databases">
        <authorList>
            <consortium name="Caenorhabditis brenneri Sequencing and Analysis Consortium"/>
            <person name="Wilson R.K."/>
        </authorList>
    </citation>
    <scope>NUCLEOTIDE SEQUENCE [LARGE SCALE GENOMIC DNA]</scope>
    <source>
        <strain evidence="4">PB2801</strain>
    </source>
</reference>
<proteinExistence type="predicted"/>
<dbReference type="OMA" id="ITIMACC"/>
<feature type="region of interest" description="Disordered" evidence="1">
    <location>
        <begin position="632"/>
        <end position="671"/>
    </location>
</feature>
<dbReference type="FunCoup" id="G0NG11">
    <property type="interactions" value="1079"/>
</dbReference>
<feature type="compositionally biased region" description="Polar residues" evidence="1">
    <location>
        <begin position="849"/>
        <end position="860"/>
    </location>
</feature>
<organism evidence="4">
    <name type="scientific">Caenorhabditis brenneri</name>
    <name type="common">Nematode worm</name>
    <dbReference type="NCBI Taxonomy" id="135651"/>
    <lineage>
        <taxon>Eukaryota</taxon>
        <taxon>Metazoa</taxon>
        <taxon>Ecdysozoa</taxon>
        <taxon>Nematoda</taxon>
        <taxon>Chromadorea</taxon>
        <taxon>Rhabditida</taxon>
        <taxon>Rhabditina</taxon>
        <taxon>Rhabditomorpha</taxon>
        <taxon>Rhabditoidea</taxon>
        <taxon>Rhabditidae</taxon>
        <taxon>Peloderinae</taxon>
        <taxon>Caenorhabditis</taxon>
    </lineage>
</organism>
<dbReference type="STRING" id="135651.G0NG11"/>
<feature type="region of interest" description="Disordered" evidence="1">
    <location>
        <begin position="108"/>
        <end position="175"/>
    </location>
</feature>
<dbReference type="InterPro" id="IPR040797">
    <property type="entry name" value="ZMIZ1_N"/>
</dbReference>
<keyword evidence="4" id="KW-1185">Reference proteome</keyword>
<dbReference type="AlphaFoldDB" id="G0NG11"/>
<evidence type="ECO:0000256" key="1">
    <source>
        <dbReference type="SAM" id="MobiDB-lite"/>
    </source>
</evidence>
<dbReference type="GO" id="GO:0061665">
    <property type="term" value="F:SUMO ligase activity"/>
    <property type="evidence" value="ECO:0007669"/>
    <property type="project" value="TreeGrafter"/>
</dbReference>
<dbReference type="Pfam" id="PF18028">
    <property type="entry name" value="Zmiz1_N"/>
    <property type="match status" value="1"/>
</dbReference>
<dbReference type="OrthoDB" id="27975at2759"/>
<dbReference type="Gene3D" id="3.30.40.10">
    <property type="entry name" value="Zinc/RING finger domain, C3HC4 (zinc finger)"/>
    <property type="match status" value="1"/>
</dbReference>
<feature type="compositionally biased region" description="Polar residues" evidence="1">
    <location>
        <begin position="159"/>
        <end position="175"/>
    </location>
</feature>